<sequence length="126" mass="14558">MLKEIIDNYESFGDALITEVRYKSDYDYTGQPEGSTDLVEIKISCFNKNRDYERESIQIICNDIVHFNFKKYGGMVNQALLKEDDGVFTLDFYPNLKSNSQSDGLVLQENLSSECIIKCRLVEFKT</sequence>
<dbReference type="AlphaFoldDB" id="A0A5N1J6N8"/>
<gene>
    <name evidence="1" type="ORF">F0P94_01530</name>
</gene>
<reference evidence="1 2" key="1">
    <citation type="submission" date="2019-09" db="EMBL/GenBank/DDBJ databases">
        <title>Genome sequence of Adhaeribacter sp. M2.</title>
        <authorList>
            <person name="Srinivasan S."/>
        </authorList>
    </citation>
    <scope>NUCLEOTIDE SEQUENCE [LARGE SCALE GENOMIC DNA]</scope>
    <source>
        <strain evidence="1 2">M2</strain>
    </source>
</reference>
<comment type="caution">
    <text evidence="1">The sequence shown here is derived from an EMBL/GenBank/DDBJ whole genome shotgun (WGS) entry which is preliminary data.</text>
</comment>
<evidence type="ECO:0000313" key="1">
    <source>
        <dbReference type="EMBL" id="KAA9345793.1"/>
    </source>
</evidence>
<evidence type="ECO:0000313" key="2">
    <source>
        <dbReference type="Proteomes" id="UP000326570"/>
    </source>
</evidence>
<dbReference type="Proteomes" id="UP000326570">
    <property type="component" value="Unassembled WGS sequence"/>
</dbReference>
<organism evidence="1 2">
    <name type="scientific">Adhaeribacter soli</name>
    <dbReference type="NCBI Taxonomy" id="2607655"/>
    <lineage>
        <taxon>Bacteria</taxon>
        <taxon>Pseudomonadati</taxon>
        <taxon>Bacteroidota</taxon>
        <taxon>Cytophagia</taxon>
        <taxon>Cytophagales</taxon>
        <taxon>Hymenobacteraceae</taxon>
        <taxon>Adhaeribacter</taxon>
    </lineage>
</organism>
<dbReference type="EMBL" id="VTWT01000001">
    <property type="protein sequence ID" value="KAA9345793.1"/>
    <property type="molecule type" value="Genomic_DNA"/>
</dbReference>
<proteinExistence type="predicted"/>
<protein>
    <submittedName>
        <fullName evidence="1">Uncharacterized protein</fullName>
    </submittedName>
</protein>
<accession>A0A5N1J6N8</accession>
<name>A0A5N1J6N8_9BACT</name>
<keyword evidence="2" id="KW-1185">Reference proteome</keyword>
<dbReference type="RefSeq" id="WP_150901936.1">
    <property type="nucleotide sequence ID" value="NZ_VTWT01000001.1"/>
</dbReference>